<dbReference type="InterPro" id="IPR033140">
    <property type="entry name" value="Lipase_GDXG_put_SER_AS"/>
</dbReference>
<name>A0A4S8J203_MUSBA</name>
<dbReference type="PROSITE" id="PS01174">
    <property type="entry name" value="LIPASE_GDXG_SER"/>
    <property type="match status" value="1"/>
</dbReference>
<keyword evidence="4" id="KW-1185">Reference proteome</keyword>
<dbReference type="Gene3D" id="3.40.50.1820">
    <property type="entry name" value="alpha/beta hydrolase"/>
    <property type="match status" value="1"/>
</dbReference>
<dbReference type="AlphaFoldDB" id="A0A4S8J203"/>
<sequence length="343" mass="37495">MARSVEKGDSEMATARPPLPLKTRLIIAAITAATDAACRRDGTVNRRLFNLFDRRTPPNPSPTDGVATADHTVDPSRHLWLRLFSPASPAPGPLPLIVYFHGGGFTFHSAASSPYDAFCRRLARRVPALVASVEYRLAPEHRCPASYDDGIDVLRWLGNGDLVPDLSAVFLAGDSAGGNIAHHVARRARREALGRANVAGLVAIQPFFGGKVASPSEERLGGMPFGKLERFEWMWRSFLPVGADGDHEAANVFGPGSAAADDFEQGFPATMVCVGGWDALQDRQRWYCEGLKRNGVDVRVAEYPDAVHAFYVFPELPDAHKLVDDIADFVHRRMDELSKPVDK</sequence>
<dbReference type="Pfam" id="PF07859">
    <property type="entry name" value="Abhydrolase_3"/>
    <property type="match status" value="1"/>
</dbReference>
<dbReference type="InterPro" id="IPR029058">
    <property type="entry name" value="AB_hydrolase_fold"/>
</dbReference>
<evidence type="ECO:0000313" key="3">
    <source>
        <dbReference type="EMBL" id="THU55353.1"/>
    </source>
</evidence>
<dbReference type="SUPFAM" id="SSF53474">
    <property type="entry name" value="alpha/beta-Hydrolases"/>
    <property type="match status" value="1"/>
</dbReference>
<comment type="caution">
    <text evidence="3">The sequence shown here is derived from an EMBL/GenBank/DDBJ whole genome shotgun (WGS) entry which is preliminary data.</text>
</comment>
<dbReference type="PANTHER" id="PTHR23024">
    <property type="entry name" value="ARYLACETAMIDE DEACETYLASE"/>
    <property type="match status" value="1"/>
</dbReference>
<dbReference type="InterPro" id="IPR013094">
    <property type="entry name" value="AB_hydrolase_3"/>
</dbReference>
<dbReference type="Proteomes" id="UP000317650">
    <property type="component" value="Chromosome 11"/>
</dbReference>
<feature type="active site" evidence="1">
    <location>
        <position position="175"/>
    </location>
</feature>
<accession>A0A4S8J203</accession>
<proteinExistence type="predicted"/>
<dbReference type="EMBL" id="PYDT01000007">
    <property type="protein sequence ID" value="THU55353.1"/>
    <property type="molecule type" value="Genomic_DNA"/>
</dbReference>
<protein>
    <recommendedName>
        <fullName evidence="2">Alpha/beta hydrolase fold-3 domain-containing protein</fullName>
    </recommendedName>
</protein>
<evidence type="ECO:0000259" key="2">
    <source>
        <dbReference type="Pfam" id="PF07859"/>
    </source>
</evidence>
<feature type="domain" description="Alpha/beta hydrolase fold-3" evidence="2">
    <location>
        <begin position="97"/>
        <end position="311"/>
    </location>
</feature>
<organism evidence="3 4">
    <name type="scientific">Musa balbisiana</name>
    <name type="common">Banana</name>
    <dbReference type="NCBI Taxonomy" id="52838"/>
    <lineage>
        <taxon>Eukaryota</taxon>
        <taxon>Viridiplantae</taxon>
        <taxon>Streptophyta</taxon>
        <taxon>Embryophyta</taxon>
        <taxon>Tracheophyta</taxon>
        <taxon>Spermatophyta</taxon>
        <taxon>Magnoliopsida</taxon>
        <taxon>Liliopsida</taxon>
        <taxon>Zingiberales</taxon>
        <taxon>Musaceae</taxon>
        <taxon>Musa</taxon>
    </lineage>
</organism>
<dbReference type="STRING" id="52838.A0A4S8J203"/>
<dbReference type="PANTHER" id="PTHR23024:SF379">
    <property type="entry name" value="OS07G0606800 PROTEIN"/>
    <property type="match status" value="1"/>
</dbReference>
<evidence type="ECO:0000256" key="1">
    <source>
        <dbReference type="PROSITE-ProRule" id="PRU10038"/>
    </source>
</evidence>
<dbReference type="InterPro" id="IPR050466">
    <property type="entry name" value="Carboxylest/Gibb_receptor"/>
</dbReference>
<gene>
    <name evidence="3" type="ORF">C4D60_Mb11t05670</name>
</gene>
<dbReference type="GO" id="GO:0016787">
    <property type="term" value="F:hydrolase activity"/>
    <property type="evidence" value="ECO:0007669"/>
    <property type="project" value="InterPro"/>
</dbReference>
<reference evidence="3 4" key="1">
    <citation type="journal article" date="2019" name="Nat. Plants">
        <title>Genome sequencing of Musa balbisiana reveals subgenome evolution and function divergence in polyploid bananas.</title>
        <authorList>
            <person name="Yao X."/>
        </authorList>
    </citation>
    <scope>NUCLEOTIDE SEQUENCE [LARGE SCALE GENOMIC DNA]</scope>
    <source>
        <strain evidence="4">cv. DH-PKW</strain>
        <tissue evidence="3">Leaves</tissue>
    </source>
</reference>
<evidence type="ECO:0000313" key="4">
    <source>
        <dbReference type="Proteomes" id="UP000317650"/>
    </source>
</evidence>